<keyword evidence="10" id="KW-1185">Reference proteome</keyword>
<feature type="transmembrane region" description="Helical" evidence="8">
    <location>
        <begin position="998"/>
        <end position="1024"/>
    </location>
</feature>
<evidence type="ECO:0000313" key="10">
    <source>
        <dbReference type="Proteomes" id="UP000414233"/>
    </source>
</evidence>
<dbReference type="PANTHER" id="PTHR32063:SF30">
    <property type="entry name" value="ACRB_ACRD_ACRF FAMILY PROTEIN"/>
    <property type="match status" value="1"/>
</dbReference>
<keyword evidence="3" id="KW-1003">Cell membrane</keyword>
<reference evidence="9 10" key="1">
    <citation type="submission" date="2019-08" db="EMBL/GenBank/DDBJ databases">
        <authorList>
            <person name="Peeters C."/>
        </authorList>
    </citation>
    <scope>NUCLEOTIDE SEQUENCE [LARGE SCALE GENOMIC DNA]</scope>
    <source>
        <strain evidence="9 10">LMG 30175</strain>
    </source>
</reference>
<feature type="transmembrane region" description="Helical" evidence="8">
    <location>
        <begin position="965"/>
        <end position="986"/>
    </location>
</feature>
<evidence type="ECO:0000256" key="2">
    <source>
        <dbReference type="ARBA" id="ARBA00022448"/>
    </source>
</evidence>
<evidence type="ECO:0000256" key="4">
    <source>
        <dbReference type="ARBA" id="ARBA00022519"/>
    </source>
</evidence>
<accession>A0A5E4XAS8</accession>
<feature type="transmembrane region" description="Helical" evidence="8">
    <location>
        <begin position="920"/>
        <end position="945"/>
    </location>
</feature>
<gene>
    <name evidence="9" type="ORF">PTE30175_03673</name>
</gene>
<dbReference type="GO" id="GO:0005886">
    <property type="term" value="C:plasma membrane"/>
    <property type="evidence" value="ECO:0007669"/>
    <property type="project" value="UniProtKB-SubCell"/>
</dbReference>
<evidence type="ECO:0000256" key="1">
    <source>
        <dbReference type="ARBA" id="ARBA00004429"/>
    </source>
</evidence>
<dbReference type="Gene3D" id="3.30.2090.10">
    <property type="entry name" value="Multidrug efflux transporter AcrB TolC docking domain, DN and DC subdomains"/>
    <property type="match status" value="2"/>
</dbReference>
<name>A0A5E4XAS8_9BURK</name>
<dbReference type="PANTHER" id="PTHR32063">
    <property type="match status" value="1"/>
</dbReference>
<keyword evidence="2" id="KW-0813">Transport</keyword>
<dbReference type="FunFam" id="1.20.1640.10:FF:000001">
    <property type="entry name" value="Efflux pump membrane transporter"/>
    <property type="match status" value="1"/>
</dbReference>
<dbReference type="Gene3D" id="1.20.1640.10">
    <property type="entry name" value="Multidrug efflux transporter AcrB transmembrane domain"/>
    <property type="match status" value="2"/>
</dbReference>
<feature type="transmembrane region" description="Helical" evidence="8">
    <location>
        <begin position="440"/>
        <end position="463"/>
    </location>
</feature>
<dbReference type="EMBL" id="CABPRZ010000016">
    <property type="protein sequence ID" value="VVE33325.1"/>
    <property type="molecule type" value="Genomic_DNA"/>
</dbReference>
<dbReference type="Gene3D" id="3.30.70.1430">
    <property type="entry name" value="Multidrug efflux transporter AcrB pore domain"/>
    <property type="match status" value="2"/>
</dbReference>
<protein>
    <submittedName>
        <fullName evidence="9">Acriflavine resistance protein B</fullName>
    </submittedName>
</protein>
<keyword evidence="6 8" id="KW-1133">Transmembrane helix</keyword>
<dbReference type="Gene3D" id="3.30.70.1320">
    <property type="entry name" value="Multidrug efflux transporter AcrB pore domain like"/>
    <property type="match status" value="1"/>
</dbReference>
<keyword evidence="5 8" id="KW-0812">Transmembrane</keyword>
<dbReference type="InterPro" id="IPR001036">
    <property type="entry name" value="Acrflvin-R"/>
</dbReference>
<feature type="transmembrane region" description="Helical" evidence="8">
    <location>
        <begin position="540"/>
        <end position="560"/>
    </location>
</feature>
<dbReference type="SUPFAM" id="SSF82866">
    <property type="entry name" value="Multidrug efflux transporter AcrB transmembrane domain"/>
    <property type="match status" value="2"/>
</dbReference>
<organism evidence="9 10">
    <name type="scientific">Pandoraea terrae</name>
    <dbReference type="NCBI Taxonomy" id="1537710"/>
    <lineage>
        <taxon>Bacteria</taxon>
        <taxon>Pseudomonadati</taxon>
        <taxon>Pseudomonadota</taxon>
        <taxon>Betaproteobacteria</taxon>
        <taxon>Burkholderiales</taxon>
        <taxon>Burkholderiaceae</taxon>
        <taxon>Pandoraea</taxon>
    </lineage>
</organism>
<comment type="subcellular location">
    <subcellularLocation>
        <location evidence="1">Cell inner membrane</location>
        <topology evidence="1">Multi-pass membrane protein</topology>
    </subcellularLocation>
</comment>
<dbReference type="RefSeq" id="WP_150698482.1">
    <property type="nucleotide sequence ID" value="NZ_CABPRZ010000016.1"/>
</dbReference>
<feature type="transmembrane region" description="Helical" evidence="8">
    <location>
        <begin position="870"/>
        <end position="887"/>
    </location>
</feature>
<sequence length="1041" mass="112483">MAISANFIKRPIGTSLLAIALFLVGAAAWPLLPVAPLPQVDFPTIQVSVALPGANPETMASNVATPLERQFSLIAGLSQMTSTSGLGATSITLQFDLNRNIDAAAVDVQAAINAAGGQLPTNLPSPPTYRKVNPADSPLLIMSVKSDTLPLTVVNDYADNILAQQISQIEGVGLVNIGGLQKPAIRLQLDPDKVAATGLDLETVRTALAASTVNSPKGSFDGPRQSVTVYDNGQLLDAGPWNDVVVAYRNGAPVRVRDIGTAVPGPENTRFAGWAYRGAAMPESTPLKSGRSVFLAVTKQPGANVIQTVERVKAALPRLQASIPPAVEVNILTDRTQNIRASVEEVEFTLVLTGVLVVLVIFLFLRNLPATLIPGVTVPLAMMGTAAVMYVIGFSLDNLSLMALTISVGFVVDDAIVMLENIYRHVEGGMKPLEAAYRGAAEISFTIVSISVSLVAVFIPLLLMGGIVGRLFREFAITVTLTIAISVIVSLTLTPMLCSRFLREASQEHHGWLYQWFERGFDRMQAAYRHGLHVVLDHQFITLMVFLVTVALSGFLYVVIPKGFFPQQDTGFVFGFSESSQDTSFHLMSERVAQVAEIVRQDPAVLSFVAATGGSTANTANFYINLRPKAAGRKLNADQVIARLRPKLAQIEGINLFLQAGQDINVGGRLARTQYQYTLTDANISELNIWAPRLFDRLRQLPELTDLATDQQSNAPIATLTIDRDRAASFGISPAQVEATIYDAIGQRQIAQYFTQINSYHVVMEVTPALQTDASLFNRIYLNSPLTGQRVPLSTFVHLDTSRTNYLLISHQSQFPAVTISFNLAPGVSLGNAVEAIRRTQAQMNLPASLNGNFQGTAQAFRDSLATQPYLILAALIAVYIVLGLLYESYIHPLTILSTLPSAGVGALLILMAGGYDLSVIALIGIILLIGIVKKNGIMMVDFALTAEREHKMSPKESIYQACLLRFRPIMMTTMCALLAGLPLMLGTGAGSELRRPLGFAMVGGLLLSQALTLFTTPVVYLYLDQASQWYHRRKARRAAT</sequence>
<evidence type="ECO:0000256" key="8">
    <source>
        <dbReference type="SAM" id="Phobius"/>
    </source>
</evidence>
<dbReference type="Gene3D" id="3.30.70.1440">
    <property type="entry name" value="Multidrug efflux transporter AcrB pore domain"/>
    <property type="match status" value="1"/>
</dbReference>
<dbReference type="FunFam" id="3.30.70.1430:FF:000001">
    <property type="entry name" value="Efflux pump membrane transporter"/>
    <property type="match status" value="1"/>
</dbReference>
<dbReference type="OrthoDB" id="8764373at2"/>
<dbReference type="InterPro" id="IPR027463">
    <property type="entry name" value="AcrB_DN_DC_subdom"/>
</dbReference>
<keyword evidence="7 8" id="KW-0472">Membrane</keyword>
<keyword evidence="4" id="KW-0997">Cell inner membrane</keyword>
<dbReference type="GO" id="GO:0042910">
    <property type="term" value="F:xenobiotic transmembrane transporter activity"/>
    <property type="evidence" value="ECO:0007669"/>
    <property type="project" value="TreeGrafter"/>
</dbReference>
<evidence type="ECO:0000256" key="5">
    <source>
        <dbReference type="ARBA" id="ARBA00022692"/>
    </source>
</evidence>
<dbReference type="Pfam" id="PF00873">
    <property type="entry name" value="ACR_tran"/>
    <property type="match status" value="1"/>
</dbReference>
<feature type="transmembrane region" description="Helical" evidence="8">
    <location>
        <begin position="475"/>
        <end position="498"/>
    </location>
</feature>
<dbReference type="SUPFAM" id="SSF82714">
    <property type="entry name" value="Multidrug efflux transporter AcrB TolC docking domain, DN and DC subdomains"/>
    <property type="match status" value="2"/>
</dbReference>
<feature type="transmembrane region" description="Helical" evidence="8">
    <location>
        <begin position="372"/>
        <end position="393"/>
    </location>
</feature>
<evidence type="ECO:0000256" key="6">
    <source>
        <dbReference type="ARBA" id="ARBA00022989"/>
    </source>
</evidence>
<dbReference type="Proteomes" id="UP000414233">
    <property type="component" value="Unassembled WGS sequence"/>
</dbReference>
<feature type="transmembrane region" description="Helical" evidence="8">
    <location>
        <begin position="348"/>
        <end position="365"/>
    </location>
</feature>
<proteinExistence type="predicted"/>
<evidence type="ECO:0000256" key="3">
    <source>
        <dbReference type="ARBA" id="ARBA00022475"/>
    </source>
</evidence>
<evidence type="ECO:0000256" key="7">
    <source>
        <dbReference type="ARBA" id="ARBA00023136"/>
    </source>
</evidence>
<dbReference type="SUPFAM" id="SSF82693">
    <property type="entry name" value="Multidrug efflux transporter AcrB pore domain, PN1, PN2, PC1 and PC2 subdomains"/>
    <property type="match status" value="4"/>
</dbReference>
<dbReference type="PRINTS" id="PR00702">
    <property type="entry name" value="ACRIFLAVINRP"/>
</dbReference>
<evidence type="ECO:0000313" key="9">
    <source>
        <dbReference type="EMBL" id="VVE33325.1"/>
    </source>
</evidence>
<dbReference type="AlphaFoldDB" id="A0A5E4XAS8"/>